<evidence type="ECO:0000313" key="8">
    <source>
        <dbReference type="EMBL" id="ACH38074.1"/>
    </source>
</evidence>
<keyword evidence="5 6" id="KW-0472">Membrane</keyword>
<dbReference type="RefSeq" id="WP_012529488.1">
    <property type="nucleotide sequence ID" value="NC_011146.1"/>
</dbReference>
<keyword evidence="3 6" id="KW-0812">Transmembrane</keyword>
<keyword evidence="4 6" id="KW-1133">Transmembrane helix</keyword>
<dbReference type="eggNOG" id="COG4965">
    <property type="taxonomic scope" value="Bacteria"/>
</dbReference>
<reference evidence="8 9" key="1">
    <citation type="submission" date="2008-07" db="EMBL/GenBank/DDBJ databases">
        <title>Complete sequence of Geobacter bemidjiensis BEM.</title>
        <authorList>
            <consortium name="US DOE Joint Genome Institute"/>
            <person name="Lucas S."/>
            <person name="Copeland A."/>
            <person name="Lapidus A."/>
            <person name="Glavina del Rio T."/>
            <person name="Dalin E."/>
            <person name="Tice H."/>
            <person name="Bruce D."/>
            <person name="Goodwin L."/>
            <person name="Pitluck S."/>
            <person name="Kiss H."/>
            <person name="Brettin T."/>
            <person name="Detter J.C."/>
            <person name="Han C."/>
            <person name="Kuske C.R."/>
            <person name="Schmutz J."/>
            <person name="Larimer F."/>
            <person name="Land M."/>
            <person name="Hauser L."/>
            <person name="Kyrpides N."/>
            <person name="Lykidis A."/>
            <person name="Lovley D."/>
            <person name="Richardson P."/>
        </authorList>
    </citation>
    <scope>NUCLEOTIDE SEQUENCE [LARGE SCALE GENOMIC DNA]</scope>
    <source>
        <strain evidence="9">ATCC BAA-1014 / DSM 16622 / JCM 12645 / Bem</strain>
    </source>
</reference>
<evidence type="ECO:0000256" key="2">
    <source>
        <dbReference type="ARBA" id="ARBA00022475"/>
    </source>
</evidence>
<evidence type="ECO:0000256" key="1">
    <source>
        <dbReference type="ARBA" id="ARBA00004651"/>
    </source>
</evidence>
<evidence type="ECO:0000256" key="4">
    <source>
        <dbReference type="ARBA" id="ARBA00022989"/>
    </source>
</evidence>
<dbReference type="PANTHER" id="PTHR35007">
    <property type="entry name" value="INTEGRAL MEMBRANE PROTEIN-RELATED"/>
    <property type="match status" value="1"/>
</dbReference>
<dbReference type="STRING" id="404380.Gbem_1054"/>
<dbReference type="InterPro" id="IPR042094">
    <property type="entry name" value="T2SS_GspF_sf"/>
</dbReference>
<feature type="transmembrane region" description="Helical" evidence="6">
    <location>
        <begin position="293"/>
        <end position="312"/>
    </location>
</feature>
<evidence type="ECO:0000313" key="9">
    <source>
        <dbReference type="Proteomes" id="UP000008825"/>
    </source>
</evidence>
<dbReference type="Pfam" id="PF00482">
    <property type="entry name" value="T2SSF"/>
    <property type="match status" value="1"/>
</dbReference>
<name>B5EGK9_CITBB</name>
<evidence type="ECO:0000256" key="6">
    <source>
        <dbReference type="SAM" id="Phobius"/>
    </source>
</evidence>
<protein>
    <submittedName>
        <fullName evidence="8">Flp pilus inner membrane protein TadB, putative</fullName>
    </submittedName>
</protein>
<dbReference type="AlphaFoldDB" id="B5EGK9"/>
<feature type="transmembrane region" description="Helical" evidence="6">
    <location>
        <begin position="261"/>
        <end position="281"/>
    </location>
</feature>
<reference evidence="8 9" key="2">
    <citation type="journal article" date="2010" name="BMC Genomics">
        <title>The genome of Geobacter bemidjiensis, exemplar for the subsurface clade of Geobacter species that predominate in Fe(III)-reducing subsurface environments.</title>
        <authorList>
            <person name="Aklujkar M."/>
            <person name="Young N.D."/>
            <person name="Holmes D."/>
            <person name="Chavan M."/>
            <person name="Risso C."/>
            <person name="Kiss H.E."/>
            <person name="Han C.S."/>
            <person name="Land M.L."/>
            <person name="Lovley D.R."/>
        </authorList>
    </citation>
    <scope>NUCLEOTIDE SEQUENCE [LARGE SCALE GENOMIC DNA]</scope>
    <source>
        <strain evidence="9">ATCC BAA-1014 / DSM 16622 / JCM 12645 / Bem</strain>
    </source>
</reference>
<keyword evidence="9" id="KW-1185">Reference proteome</keyword>
<dbReference type="PANTHER" id="PTHR35007:SF1">
    <property type="entry name" value="PILUS ASSEMBLY PROTEIN"/>
    <property type="match status" value="1"/>
</dbReference>
<dbReference type="HOGENOM" id="CLU_064305_0_1_7"/>
<dbReference type="GO" id="GO:0005886">
    <property type="term" value="C:plasma membrane"/>
    <property type="evidence" value="ECO:0007669"/>
    <property type="project" value="UniProtKB-SubCell"/>
</dbReference>
<keyword evidence="2" id="KW-1003">Cell membrane</keyword>
<evidence type="ECO:0000259" key="7">
    <source>
        <dbReference type="Pfam" id="PF00482"/>
    </source>
</evidence>
<proteinExistence type="predicted"/>
<dbReference type="InterPro" id="IPR018076">
    <property type="entry name" value="T2SS_GspF_dom"/>
</dbReference>
<dbReference type="OrthoDB" id="597333at2"/>
<feature type="transmembrane region" description="Helical" evidence="6">
    <location>
        <begin position="85"/>
        <end position="111"/>
    </location>
</feature>
<evidence type="ECO:0000256" key="5">
    <source>
        <dbReference type="ARBA" id="ARBA00023136"/>
    </source>
</evidence>
<gene>
    <name evidence="8" type="primary">tadB-1</name>
    <name evidence="8" type="ordered locus">Gbem_1054</name>
</gene>
<comment type="subcellular location">
    <subcellularLocation>
        <location evidence="1">Cell membrane</location>
        <topology evidence="1">Multi-pass membrane protein</topology>
    </subcellularLocation>
</comment>
<dbReference type="EMBL" id="CP001124">
    <property type="protein sequence ID" value="ACH38074.1"/>
    <property type="molecule type" value="Genomic_DNA"/>
</dbReference>
<evidence type="ECO:0000256" key="3">
    <source>
        <dbReference type="ARBA" id="ARBA00022692"/>
    </source>
</evidence>
<dbReference type="Gene3D" id="1.20.81.30">
    <property type="entry name" value="Type II secretion system (T2SS), domain F"/>
    <property type="match status" value="1"/>
</dbReference>
<sequence>MLYPIVALIFLAAFGVFLAAFLYLAQRQTSGRTVLKRRLQTMAGERQGEIPEEFLSVISREAERASELLTRAPQMRTLGKRLEQAGIQLSASLLLGSTMAAALGLAILLGLKTQSPLVGFLAAVVVLLVAELMLRVKTERRSIKFTEQFPDALSIAARSLRAGHSFPTAIQLVGQEVPSPVGPLFKTAYEQQQLGLRMVDALMRMNERIDSLDLRFFTTLVAINSDIGGNLSELLDKLAMTIRERLKIRRQVQVYTAQGRLSGYVLAALPIATFGIFSVLNPNYERALIREPLGLYVLAGAAAMQIIGFLVIRKIVRIRI</sequence>
<organism evidence="8 9">
    <name type="scientific">Citrifermentans bemidjiense (strain ATCC BAA-1014 / DSM 16622 / JCM 12645 / Bem)</name>
    <name type="common">Geobacter bemidjiensis</name>
    <dbReference type="NCBI Taxonomy" id="404380"/>
    <lineage>
        <taxon>Bacteria</taxon>
        <taxon>Pseudomonadati</taxon>
        <taxon>Thermodesulfobacteriota</taxon>
        <taxon>Desulfuromonadia</taxon>
        <taxon>Geobacterales</taxon>
        <taxon>Geobacteraceae</taxon>
        <taxon>Citrifermentans</taxon>
    </lineage>
</organism>
<feature type="transmembrane region" description="Helical" evidence="6">
    <location>
        <begin position="6"/>
        <end position="25"/>
    </location>
</feature>
<dbReference type="Proteomes" id="UP000008825">
    <property type="component" value="Chromosome"/>
</dbReference>
<accession>B5EGK9</accession>
<dbReference type="KEGG" id="gbm:Gbem_1054"/>
<feature type="domain" description="Type II secretion system protein GspF" evidence="7">
    <location>
        <begin position="157"/>
        <end position="277"/>
    </location>
</feature>
<feature type="transmembrane region" description="Helical" evidence="6">
    <location>
        <begin position="117"/>
        <end position="134"/>
    </location>
</feature>